<dbReference type="AlphaFoldDB" id="A0A061QU46"/>
<feature type="region of interest" description="Disordered" evidence="1">
    <location>
        <begin position="131"/>
        <end position="151"/>
    </location>
</feature>
<sequence>MQPLQSDRFPRVVLSHGEQHCLAVPYKREGLLLLLLINDWVETTDAMLSGLAGLIGAKAQRLSGAMAELLGRYGGGHVPGYRYMYESLGTMTAHASLPGKVATLSRESVLLVNTVRAAMEEEHEYALAAASHGLPGSDSGPSASAHGNNRNTGVSREVIVGGVNGCWVAMRQCGTRRLFCVMESGHETLLSA</sequence>
<feature type="compositionally biased region" description="Polar residues" evidence="1">
    <location>
        <begin position="139"/>
        <end position="151"/>
    </location>
</feature>
<dbReference type="GO" id="GO:0016192">
    <property type="term" value="P:vesicle-mediated transport"/>
    <property type="evidence" value="ECO:0007669"/>
    <property type="project" value="InterPro"/>
</dbReference>
<evidence type="ECO:0000256" key="1">
    <source>
        <dbReference type="SAM" id="MobiDB-lite"/>
    </source>
</evidence>
<dbReference type="PANTHER" id="PTHR13056:SF0">
    <property type="entry name" value="VACUOLAR FUSION PROTEIN CCZ1 HOMOLOG-RELATED"/>
    <property type="match status" value="1"/>
</dbReference>
<feature type="non-terminal residue" evidence="2">
    <location>
        <position position="192"/>
    </location>
</feature>
<dbReference type="InterPro" id="IPR013176">
    <property type="entry name" value="Ccz1"/>
</dbReference>
<proteinExistence type="predicted"/>
<gene>
    <name evidence="2" type="ORF">TSPGSL018_24635</name>
</gene>
<dbReference type="PANTHER" id="PTHR13056">
    <property type="entry name" value="VACUOLAR FUSION PROTEIN CCZ1 HOMOLOG-RELATED"/>
    <property type="match status" value="1"/>
</dbReference>
<evidence type="ECO:0000313" key="2">
    <source>
        <dbReference type="EMBL" id="JAC61975.1"/>
    </source>
</evidence>
<protein>
    <submittedName>
        <fullName evidence="2">Uncharacterized protein</fullName>
    </submittedName>
</protein>
<name>A0A061QU46_9CHLO</name>
<dbReference type="GO" id="GO:0035658">
    <property type="term" value="C:Mon1-Ccz1 complex"/>
    <property type="evidence" value="ECO:0007669"/>
    <property type="project" value="InterPro"/>
</dbReference>
<accession>A0A061QU46</accession>
<dbReference type="EMBL" id="GBEZ01025074">
    <property type="protein sequence ID" value="JAC61975.1"/>
    <property type="molecule type" value="Transcribed_RNA"/>
</dbReference>
<reference evidence="2" key="1">
    <citation type="submission" date="2014-05" db="EMBL/GenBank/DDBJ databases">
        <title>The transcriptome of the halophilic microalga Tetraselmis sp. GSL018 isolated from the Great Salt Lake, Utah.</title>
        <authorList>
            <person name="Jinkerson R.E."/>
            <person name="D'Adamo S."/>
            <person name="Posewitz M.C."/>
        </authorList>
    </citation>
    <scope>NUCLEOTIDE SEQUENCE</scope>
    <source>
        <strain evidence="2">GSL018</strain>
    </source>
</reference>
<organism evidence="2">
    <name type="scientific">Tetraselmis sp. GSL018</name>
    <dbReference type="NCBI Taxonomy" id="582737"/>
    <lineage>
        <taxon>Eukaryota</taxon>
        <taxon>Viridiplantae</taxon>
        <taxon>Chlorophyta</taxon>
        <taxon>core chlorophytes</taxon>
        <taxon>Chlorodendrophyceae</taxon>
        <taxon>Chlorodendrales</taxon>
        <taxon>Chlorodendraceae</taxon>
        <taxon>Tetraselmis</taxon>
    </lineage>
</organism>